<feature type="compositionally biased region" description="Basic and acidic residues" evidence="1">
    <location>
        <begin position="186"/>
        <end position="196"/>
    </location>
</feature>
<feature type="region of interest" description="Disordered" evidence="1">
    <location>
        <begin position="1"/>
        <end position="35"/>
    </location>
</feature>
<reference evidence="2 3" key="1">
    <citation type="journal article" date="2018" name="Mol. Biol. Evol.">
        <title>Broad Genomic Sampling Reveals a Smut Pathogenic Ancestry of the Fungal Clade Ustilaginomycotina.</title>
        <authorList>
            <person name="Kijpornyongpan T."/>
            <person name="Mondo S.J."/>
            <person name="Barry K."/>
            <person name="Sandor L."/>
            <person name="Lee J."/>
            <person name="Lipzen A."/>
            <person name="Pangilinan J."/>
            <person name="LaButti K."/>
            <person name="Hainaut M."/>
            <person name="Henrissat B."/>
            <person name="Grigoriev I.V."/>
            <person name="Spatafora J.W."/>
            <person name="Aime M.C."/>
        </authorList>
    </citation>
    <scope>NUCLEOTIDE SEQUENCE [LARGE SCALE GENOMIC DNA]</scope>
    <source>
        <strain evidence="2 3">MCA 3645</strain>
    </source>
</reference>
<protein>
    <submittedName>
        <fullName evidence="2">Uncharacterized protein</fullName>
    </submittedName>
</protein>
<dbReference type="Proteomes" id="UP000246740">
    <property type="component" value="Unassembled WGS sequence"/>
</dbReference>
<feature type="compositionally biased region" description="Low complexity" evidence="1">
    <location>
        <begin position="135"/>
        <end position="148"/>
    </location>
</feature>
<feature type="compositionally biased region" description="Low complexity" evidence="1">
    <location>
        <begin position="207"/>
        <end position="218"/>
    </location>
</feature>
<feature type="compositionally biased region" description="Low complexity" evidence="1">
    <location>
        <begin position="466"/>
        <end position="481"/>
    </location>
</feature>
<feature type="region of interest" description="Disordered" evidence="1">
    <location>
        <begin position="354"/>
        <end position="436"/>
    </location>
</feature>
<feature type="compositionally biased region" description="Basic and acidic residues" evidence="1">
    <location>
        <begin position="366"/>
        <end position="382"/>
    </location>
</feature>
<organism evidence="2 3">
    <name type="scientific">Testicularia cyperi</name>
    <dbReference type="NCBI Taxonomy" id="1882483"/>
    <lineage>
        <taxon>Eukaryota</taxon>
        <taxon>Fungi</taxon>
        <taxon>Dikarya</taxon>
        <taxon>Basidiomycota</taxon>
        <taxon>Ustilaginomycotina</taxon>
        <taxon>Ustilaginomycetes</taxon>
        <taxon>Ustilaginales</taxon>
        <taxon>Anthracoideaceae</taxon>
        <taxon>Testicularia</taxon>
    </lineage>
</organism>
<feature type="compositionally biased region" description="Polar residues" evidence="1">
    <location>
        <begin position="555"/>
        <end position="564"/>
    </location>
</feature>
<feature type="region of interest" description="Disordered" evidence="1">
    <location>
        <begin position="112"/>
        <end position="218"/>
    </location>
</feature>
<dbReference type="OrthoDB" id="2554383at2759"/>
<sequence length="564" mass="59933">MTSFSANRQGRPRPCDISFQRRRSQEEKAWPSPSFNSTMSLGKVDDVFFDPSKSIDRLRNSYLSVPATPSSLIGSSSPDLMMERLPSLSDLFNKDILSPVTPAFTMRASISDQGFSDGHRPLSSSGPMGRSRYWGSSSSFSGTSGTSTIGPPATPLSPYFGHGDATPIVSPRSTFPAHPSTLVSRDGPESDPDHTPKATSRATFETLPIPASPSLISPRCPGAPYIGVGSRQHFEIPSWSPRSTEFPSIGTFQGIRASEGHQIQIQRPSVVGGSSGHEADIHLTEKDGAVKLDRNMPRVKGLSGLGIHITTMRSPIRSPTETMHGAFMATIGGIASSPTTGCAHTGLTPMVNASKIREVASTPTRSKVDRAEPRLSSVERSKLKGKAGKSSPPGTKRAAEPVQTPLKSRPMFRLDTGSGKRASRPKGHNMNPDASPWGVFGAKDGWKPLAPPNVARALHEANKQIAAAAASSGSDDSLSASRCSGTGSTPKGKRDAQSCPDSCSPSKRMRPSLKQANGLIPSPAKLDKENAAPPCNNVSPSKRSRLFPPPHHQKTTAMPLSTVR</sequence>
<gene>
    <name evidence="2" type="ORF">BCV70DRAFT_168613</name>
</gene>
<evidence type="ECO:0000313" key="3">
    <source>
        <dbReference type="Proteomes" id="UP000246740"/>
    </source>
</evidence>
<evidence type="ECO:0000256" key="1">
    <source>
        <dbReference type="SAM" id="MobiDB-lite"/>
    </source>
</evidence>
<evidence type="ECO:0000313" key="2">
    <source>
        <dbReference type="EMBL" id="PWZ02631.1"/>
    </source>
</evidence>
<feature type="region of interest" description="Disordered" evidence="1">
    <location>
        <begin position="466"/>
        <end position="564"/>
    </location>
</feature>
<accession>A0A317XZB2</accession>
<keyword evidence="3" id="KW-1185">Reference proteome</keyword>
<dbReference type="InParanoid" id="A0A317XZB2"/>
<dbReference type="EMBL" id="KZ819188">
    <property type="protein sequence ID" value="PWZ02631.1"/>
    <property type="molecule type" value="Genomic_DNA"/>
</dbReference>
<dbReference type="AlphaFoldDB" id="A0A317XZB2"/>
<proteinExistence type="predicted"/>
<name>A0A317XZB2_9BASI</name>